<sequence>MDSVPSSHTVTTARAPVAKSAEQADTPSFPSRPSFARSLRASSPGSPSLPLPATIALARTIALVPGLKMIAIDDFSSIAEASAASKRTPKTVDVAPSCSPVITRSGIPTGGAMIVG</sequence>
<dbReference type="AlphaFoldDB" id="A0A150TRR0"/>
<feature type="region of interest" description="Disordered" evidence="1">
    <location>
        <begin position="1"/>
        <end position="49"/>
    </location>
</feature>
<dbReference type="Proteomes" id="UP000075502">
    <property type="component" value="Unassembled WGS sequence"/>
</dbReference>
<feature type="compositionally biased region" description="Polar residues" evidence="1">
    <location>
        <begin position="1"/>
        <end position="12"/>
    </location>
</feature>
<name>A0A150TRR0_SORCE</name>
<comment type="caution">
    <text evidence="2">The sequence shown here is derived from an EMBL/GenBank/DDBJ whole genome shotgun (WGS) entry which is preliminary data.</text>
</comment>
<protein>
    <submittedName>
        <fullName evidence="2">Uncharacterized protein</fullName>
    </submittedName>
</protein>
<feature type="compositionally biased region" description="Low complexity" evidence="1">
    <location>
        <begin position="27"/>
        <end position="49"/>
    </location>
</feature>
<evidence type="ECO:0000313" key="3">
    <source>
        <dbReference type="Proteomes" id="UP000075502"/>
    </source>
</evidence>
<evidence type="ECO:0000256" key="1">
    <source>
        <dbReference type="SAM" id="MobiDB-lite"/>
    </source>
</evidence>
<gene>
    <name evidence="2" type="ORF">BE21_30840</name>
</gene>
<accession>A0A150TRR0</accession>
<dbReference type="EMBL" id="JEME01001442">
    <property type="protein sequence ID" value="KYG07148.1"/>
    <property type="molecule type" value="Genomic_DNA"/>
</dbReference>
<proteinExistence type="predicted"/>
<organism evidence="2 3">
    <name type="scientific">Sorangium cellulosum</name>
    <name type="common">Polyangium cellulosum</name>
    <dbReference type="NCBI Taxonomy" id="56"/>
    <lineage>
        <taxon>Bacteria</taxon>
        <taxon>Pseudomonadati</taxon>
        <taxon>Myxococcota</taxon>
        <taxon>Polyangia</taxon>
        <taxon>Polyangiales</taxon>
        <taxon>Polyangiaceae</taxon>
        <taxon>Sorangium</taxon>
    </lineage>
</organism>
<reference evidence="2 3" key="1">
    <citation type="submission" date="2014-02" db="EMBL/GenBank/DDBJ databases">
        <title>The small core and large imbalanced accessory genome model reveals a collaborative survival strategy of Sorangium cellulosum strains in nature.</title>
        <authorList>
            <person name="Han K."/>
            <person name="Peng R."/>
            <person name="Blom J."/>
            <person name="Li Y.-Z."/>
        </authorList>
    </citation>
    <scope>NUCLEOTIDE SEQUENCE [LARGE SCALE GENOMIC DNA]</scope>
    <source>
        <strain evidence="2 3">So0007-03</strain>
    </source>
</reference>
<evidence type="ECO:0000313" key="2">
    <source>
        <dbReference type="EMBL" id="KYG07148.1"/>
    </source>
</evidence>